<dbReference type="InterPro" id="IPR006311">
    <property type="entry name" value="TAT_signal"/>
</dbReference>
<keyword evidence="3" id="KW-0378">Hydrolase</keyword>
<dbReference type="InterPro" id="IPR037460">
    <property type="entry name" value="SEST-like"/>
</dbReference>
<sequence length="308" mass="32872">MSCTPTASAGRRRARLALAACGAAAALTAGALAPATAAPQSAPRPRAEHYVALGDSFTSGPFIPVQDGSWCARSNSNYPSLTAHSLTPESFRDISCGSATTNDMWRPQPGMDNPAQLDALKENTTLVSLGIGGNDIGFGEIIKNCTYALRPIPDGNPCERRYTAGGVDELQERILQTAPKVADVLKEIHERSRNARVLVVGYPAFLSEKSEDAEGCKTSLRLPVGDIPYLRDTMRSLNTMLSHEAKAAGATYVDTYTRTVGHDACQPRDDRWVEGMVPVNPLQAMAFHPNAKGEAGMAEAVQDTLSRG</sequence>
<dbReference type="InterPro" id="IPR013830">
    <property type="entry name" value="SGNH_hydro"/>
</dbReference>
<dbReference type="Gene3D" id="3.40.50.1110">
    <property type="entry name" value="SGNH hydrolase"/>
    <property type="match status" value="1"/>
</dbReference>
<evidence type="ECO:0000256" key="1">
    <source>
        <dbReference type="SAM" id="SignalP"/>
    </source>
</evidence>
<gene>
    <name evidence="3" type="ORF">GCM10010319_33020</name>
</gene>
<organism evidence="3 4">
    <name type="scientific">Streptomyces blastmyceticus</name>
    <dbReference type="NCBI Taxonomy" id="68180"/>
    <lineage>
        <taxon>Bacteria</taxon>
        <taxon>Bacillati</taxon>
        <taxon>Actinomycetota</taxon>
        <taxon>Actinomycetes</taxon>
        <taxon>Kitasatosporales</taxon>
        <taxon>Streptomycetaceae</taxon>
        <taxon>Streptomyces</taxon>
    </lineage>
</organism>
<dbReference type="RefSeq" id="WP_344118490.1">
    <property type="nucleotide sequence ID" value="NZ_BAAABW010000017.1"/>
</dbReference>
<name>A0ABN0X2B2_9ACTN</name>
<feature type="signal peptide" evidence="1">
    <location>
        <begin position="1"/>
        <end position="37"/>
    </location>
</feature>
<dbReference type="Proteomes" id="UP001500063">
    <property type="component" value="Unassembled WGS sequence"/>
</dbReference>
<dbReference type="Pfam" id="PF13472">
    <property type="entry name" value="Lipase_GDSL_2"/>
    <property type="match status" value="1"/>
</dbReference>
<keyword evidence="1" id="KW-0732">Signal</keyword>
<evidence type="ECO:0000313" key="4">
    <source>
        <dbReference type="Proteomes" id="UP001500063"/>
    </source>
</evidence>
<dbReference type="SUPFAM" id="SSF52266">
    <property type="entry name" value="SGNH hydrolase"/>
    <property type="match status" value="1"/>
</dbReference>
<keyword evidence="4" id="KW-1185">Reference proteome</keyword>
<feature type="chain" id="PRO_5046214936" evidence="1">
    <location>
        <begin position="38"/>
        <end position="308"/>
    </location>
</feature>
<reference evidence="3 4" key="1">
    <citation type="journal article" date="2019" name="Int. J. Syst. Evol. Microbiol.">
        <title>The Global Catalogue of Microorganisms (GCM) 10K type strain sequencing project: providing services to taxonomists for standard genome sequencing and annotation.</title>
        <authorList>
            <consortium name="The Broad Institute Genomics Platform"/>
            <consortium name="The Broad Institute Genome Sequencing Center for Infectious Disease"/>
            <person name="Wu L."/>
            <person name="Ma J."/>
        </authorList>
    </citation>
    <scope>NUCLEOTIDE SEQUENCE [LARGE SCALE GENOMIC DNA]</scope>
    <source>
        <strain evidence="3 4">JCM 4565</strain>
    </source>
</reference>
<evidence type="ECO:0000259" key="2">
    <source>
        <dbReference type="Pfam" id="PF13472"/>
    </source>
</evidence>
<dbReference type="CDD" id="cd01823">
    <property type="entry name" value="SEST_like"/>
    <property type="match status" value="1"/>
</dbReference>
<protein>
    <submittedName>
        <fullName evidence="3">SGNH/GDSL hydrolase family protein</fullName>
    </submittedName>
</protein>
<dbReference type="EMBL" id="BAAABW010000017">
    <property type="protein sequence ID" value="GAA0353241.1"/>
    <property type="molecule type" value="Genomic_DNA"/>
</dbReference>
<feature type="domain" description="SGNH hydrolase-type esterase" evidence="2">
    <location>
        <begin position="52"/>
        <end position="294"/>
    </location>
</feature>
<dbReference type="PANTHER" id="PTHR37981">
    <property type="entry name" value="LIPASE 2"/>
    <property type="match status" value="1"/>
</dbReference>
<proteinExistence type="predicted"/>
<accession>A0ABN0X2B2</accession>
<dbReference type="PANTHER" id="PTHR37981:SF1">
    <property type="entry name" value="SGNH HYDROLASE-TYPE ESTERASE DOMAIN-CONTAINING PROTEIN"/>
    <property type="match status" value="1"/>
</dbReference>
<evidence type="ECO:0000313" key="3">
    <source>
        <dbReference type="EMBL" id="GAA0353241.1"/>
    </source>
</evidence>
<dbReference type="PROSITE" id="PS51318">
    <property type="entry name" value="TAT"/>
    <property type="match status" value="1"/>
</dbReference>
<comment type="caution">
    <text evidence="3">The sequence shown here is derived from an EMBL/GenBank/DDBJ whole genome shotgun (WGS) entry which is preliminary data.</text>
</comment>
<dbReference type="InterPro" id="IPR036514">
    <property type="entry name" value="SGNH_hydro_sf"/>
</dbReference>
<dbReference type="GO" id="GO:0016787">
    <property type="term" value="F:hydrolase activity"/>
    <property type="evidence" value="ECO:0007669"/>
    <property type="project" value="UniProtKB-KW"/>
</dbReference>